<proteinExistence type="predicted"/>
<evidence type="ECO:0000313" key="2">
    <source>
        <dbReference type="Proteomes" id="UP001251528"/>
    </source>
</evidence>
<reference evidence="1" key="1">
    <citation type="submission" date="2023-06" db="EMBL/GenBank/DDBJ databases">
        <title>Conoideocrella luteorostrata (Hypocreales: Clavicipitaceae), a potential biocontrol fungus for elongate hemlock scale in United States Christmas tree production areas.</title>
        <authorList>
            <person name="Barrett H."/>
            <person name="Lovett B."/>
            <person name="Macias A.M."/>
            <person name="Stajich J.E."/>
            <person name="Kasson M.T."/>
        </authorList>
    </citation>
    <scope>NUCLEOTIDE SEQUENCE</scope>
    <source>
        <strain evidence="1">ARSEF 14590</strain>
    </source>
</reference>
<organism evidence="1 2">
    <name type="scientific">Conoideocrella luteorostrata</name>
    <dbReference type="NCBI Taxonomy" id="1105319"/>
    <lineage>
        <taxon>Eukaryota</taxon>
        <taxon>Fungi</taxon>
        <taxon>Dikarya</taxon>
        <taxon>Ascomycota</taxon>
        <taxon>Pezizomycotina</taxon>
        <taxon>Sordariomycetes</taxon>
        <taxon>Hypocreomycetidae</taxon>
        <taxon>Hypocreales</taxon>
        <taxon>Clavicipitaceae</taxon>
        <taxon>Conoideocrella</taxon>
    </lineage>
</organism>
<dbReference type="InterPro" id="IPR010296">
    <property type="entry name" value="DUF899_thioredox"/>
</dbReference>
<keyword evidence="2" id="KW-1185">Reference proteome</keyword>
<protein>
    <recommendedName>
        <fullName evidence="3">DUF899-domain-containing protein</fullName>
    </recommendedName>
</protein>
<dbReference type="Gene3D" id="3.40.30.10">
    <property type="entry name" value="Glutaredoxin"/>
    <property type="match status" value="1"/>
</dbReference>
<sequence length="245" mass="27947">MAAAVESINNKIVSHDEWLSARKALLEKEKELTRAKDEVTAQRAALPMVKIDKKYTFKDSSGSSLSLEDLFHGKDQLIIYHFMFGPDDKSGCHGCAHIGESLPDVRHLRLKNTNLVCVSRAPPAKLDQFKKHNGWTWPWVSSEGSDFNYDFHATVDESVCPVEMNFRTKEEMEAKGKKWWTGDVPGFSVFYRRGADVFHTYSTFERGAEGVMPTLHLLDLTPLGRRLDTQGPGEFRLKYEYEEDI</sequence>
<dbReference type="SUPFAM" id="SSF52833">
    <property type="entry name" value="Thioredoxin-like"/>
    <property type="match status" value="1"/>
</dbReference>
<dbReference type="AlphaFoldDB" id="A0AAJ0G2V4"/>
<dbReference type="Proteomes" id="UP001251528">
    <property type="component" value="Unassembled WGS sequence"/>
</dbReference>
<dbReference type="EMBL" id="JASWJB010000003">
    <property type="protein sequence ID" value="KAK2616761.1"/>
    <property type="molecule type" value="Genomic_DNA"/>
</dbReference>
<gene>
    <name evidence="1" type="ORF">QQS21_000373</name>
</gene>
<accession>A0AAJ0G2V4</accession>
<name>A0AAJ0G2V4_9HYPO</name>
<comment type="caution">
    <text evidence="1">The sequence shown here is derived from an EMBL/GenBank/DDBJ whole genome shotgun (WGS) entry which is preliminary data.</text>
</comment>
<evidence type="ECO:0000313" key="1">
    <source>
        <dbReference type="EMBL" id="KAK2616761.1"/>
    </source>
</evidence>
<evidence type="ECO:0008006" key="3">
    <source>
        <dbReference type="Google" id="ProtNLM"/>
    </source>
</evidence>
<dbReference type="InterPro" id="IPR036249">
    <property type="entry name" value="Thioredoxin-like_sf"/>
</dbReference>
<dbReference type="Pfam" id="PF05988">
    <property type="entry name" value="DUF899"/>
    <property type="match status" value="1"/>
</dbReference>